<dbReference type="OrthoDB" id="3527108at2759"/>
<protein>
    <submittedName>
        <fullName evidence="1">Uncharacterized protein</fullName>
    </submittedName>
</protein>
<dbReference type="EMBL" id="KN832874">
    <property type="protein sequence ID" value="KIN02569.1"/>
    <property type="molecule type" value="Genomic_DNA"/>
</dbReference>
<keyword evidence="2" id="KW-1185">Reference proteome</keyword>
<evidence type="ECO:0000313" key="1">
    <source>
        <dbReference type="EMBL" id="KIN02569.1"/>
    </source>
</evidence>
<dbReference type="STRING" id="913774.A0A0C3CU92"/>
<dbReference type="Proteomes" id="UP000054321">
    <property type="component" value="Unassembled WGS sequence"/>
</dbReference>
<organism evidence="1 2">
    <name type="scientific">Oidiodendron maius (strain Zn)</name>
    <dbReference type="NCBI Taxonomy" id="913774"/>
    <lineage>
        <taxon>Eukaryota</taxon>
        <taxon>Fungi</taxon>
        <taxon>Dikarya</taxon>
        <taxon>Ascomycota</taxon>
        <taxon>Pezizomycotina</taxon>
        <taxon>Leotiomycetes</taxon>
        <taxon>Leotiomycetes incertae sedis</taxon>
        <taxon>Myxotrichaceae</taxon>
        <taxon>Oidiodendron</taxon>
    </lineage>
</organism>
<dbReference type="InParanoid" id="A0A0C3CU92"/>
<reference evidence="1 2" key="1">
    <citation type="submission" date="2014-04" db="EMBL/GenBank/DDBJ databases">
        <authorList>
            <consortium name="DOE Joint Genome Institute"/>
            <person name="Kuo A."/>
            <person name="Martino E."/>
            <person name="Perotto S."/>
            <person name="Kohler A."/>
            <person name="Nagy L.G."/>
            <person name="Floudas D."/>
            <person name="Copeland A."/>
            <person name="Barry K.W."/>
            <person name="Cichocki N."/>
            <person name="Veneault-Fourrey C."/>
            <person name="LaButti K."/>
            <person name="Lindquist E.A."/>
            <person name="Lipzen A."/>
            <person name="Lundell T."/>
            <person name="Morin E."/>
            <person name="Murat C."/>
            <person name="Sun H."/>
            <person name="Tunlid A."/>
            <person name="Henrissat B."/>
            <person name="Grigoriev I.V."/>
            <person name="Hibbett D.S."/>
            <person name="Martin F."/>
            <person name="Nordberg H.P."/>
            <person name="Cantor M.N."/>
            <person name="Hua S.X."/>
        </authorList>
    </citation>
    <scope>NUCLEOTIDE SEQUENCE [LARGE SCALE GENOMIC DNA]</scope>
    <source>
        <strain evidence="1 2">Zn</strain>
    </source>
</reference>
<dbReference type="AlphaFoldDB" id="A0A0C3CU92"/>
<evidence type="ECO:0000313" key="2">
    <source>
        <dbReference type="Proteomes" id="UP000054321"/>
    </source>
</evidence>
<dbReference type="HOGENOM" id="CLU_031065_1_0_1"/>
<accession>A0A0C3CU92</accession>
<gene>
    <name evidence="1" type="ORF">OIDMADRAFT_119571</name>
</gene>
<proteinExistence type="predicted"/>
<name>A0A0C3CU92_OIDMZ</name>
<reference evidence="2" key="2">
    <citation type="submission" date="2015-01" db="EMBL/GenBank/DDBJ databases">
        <title>Evolutionary Origins and Diversification of the Mycorrhizal Mutualists.</title>
        <authorList>
            <consortium name="DOE Joint Genome Institute"/>
            <consortium name="Mycorrhizal Genomics Consortium"/>
            <person name="Kohler A."/>
            <person name="Kuo A."/>
            <person name="Nagy L.G."/>
            <person name="Floudas D."/>
            <person name="Copeland A."/>
            <person name="Barry K.W."/>
            <person name="Cichocki N."/>
            <person name="Veneault-Fourrey C."/>
            <person name="LaButti K."/>
            <person name="Lindquist E.A."/>
            <person name="Lipzen A."/>
            <person name="Lundell T."/>
            <person name="Morin E."/>
            <person name="Murat C."/>
            <person name="Riley R."/>
            <person name="Ohm R."/>
            <person name="Sun H."/>
            <person name="Tunlid A."/>
            <person name="Henrissat B."/>
            <person name="Grigoriev I.V."/>
            <person name="Hibbett D.S."/>
            <person name="Martin F."/>
        </authorList>
    </citation>
    <scope>NUCLEOTIDE SEQUENCE [LARGE SCALE GENOMIC DNA]</scope>
    <source>
        <strain evidence="2">Zn</strain>
    </source>
</reference>
<sequence>MKSNFPPNPKLTLQNPFYLNITRLTDVFGVNVIATPTLLTFAQLQNFYLFVSMENGWEHYFWGHMDIIAITDEKYEPEPFKSLYMRAVDKLREASSPDYLREPDGAKPDWAIHFFAYDWLALNKVSAFMKVGGWDTFISYYKTDCDMHSRFEMQGIKMPATDIGRIFDVGSSIDLNQLFRRKINPNSPPKTVEELNNLPEEERGKEGYDKLIELIDRTVDRKLSGKEGERNSWQVKQTGGEGEPFYREAQGFDFALKKQIACGEESYNEKWGHRDCQLTGAGLTWTDAWQVEHDWE</sequence>